<organism evidence="3 4">
    <name type="scientific">Ferirhizobium litorale</name>
    <dbReference type="NCBI Taxonomy" id="2927786"/>
    <lineage>
        <taxon>Bacteria</taxon>
        <taxon>Pseudomonadati</taxon>
        <taxon>Pseudomonadota</taxon>
        <taxon>Alphaproteobacteria</taxon>
        <taxon>Hyphomicrobiales</taxon>
        <taxon>Rhizobiaceae</taxon>
        <taxon>Ferirhizobium</taxon>
    </lineage>
</organism>
<name>A0AAE3QL89_9HYPH</name>
<proteinExistence type="predicted"/>
<dbReference type="GO" id="GO:0005524">
    <property type="term" value="F:ATP binding"/>
    <property type="evidence" value="ECO:0007669"/>
    <property type="project" value="InterPro"/>
</dbReference>
<dbReference type="Gene3D" id="1.20.58.760">
    <property type="entry name" value="Peptidase M41"/>
    <property type="match status" value="1"/>
</dbReference>
<dbReference type="EMBL" id="JALDYZ010000029">
    <property type="protein sequence ID" value="MDI7925234.1"/>
    <property type="molecule type" value="Genomic_DNA"/>
</dbReference>
<protein>
    <recommendedName>
        <fullName evidence="2">Peptidase M41 domain-containing protein</fullName>
    </recommendedName>
</protein>
<evidence type="ECO:0000313" key="3">
    <source>
        <dbReference type="EMBL" id="MDI7925234.1"/>
    </source>
</evidence>
<evidence type="ECO:0000259" key="2">
    <source>
        <dbReference type="Pfam" id="PF01434"/>
    </source>
</evidence>
<dbReference type="GO" id="GO:0006508">
    <property type="term" value="P:proteolysis"/>
    <property type="evidence" value="ECO:0007669"/>
    <property type="project" value="InterPro"/>
</dbReference>
<gene>
    <name evidence="3" type="ORF">MRS75_24640</name>
</gene>
<dbReference type="InterPro" id="IPR037219">
    <property type="entry name" value="Peptidase_M41-like"/>
</dbReference>
<reference evidence="3" key="1">
    <citation type="submission" date="2022-03" db="EMBL/GenBank/DDBJ databases">
        <title>Fererhizobium litorale gen. nov., sp. nov., isolated from sandy sediments of the Sea of Japan seashore.</title>
        <authorList>
            <person name="Romanenko L."/>
            <person name="Kurilenko V."/>
            <person name="Otstavnykh N."/>
            <person name="Svetashev V."/>
            <person name="Tekutyeva L."/>
            <person name="Isaeva M."/>
            <person name="Mikhailov V."/>
        </authorList>
    </citation>
    <scope>NUCLEOTIDE SEQUENCE</scope>
    <source>
        <strain evidence="3">KMM 9576</strain>
    </source>
</reference>
<keyword evidence="4" id="KW-1185">Reference proteome</keyword>
<sequence>KLDADYPAKGVKFARRNTNAVHEIGHAVVGAVLGMKLSSVSVALTLRFGQLAQSVGRAVFARDVWARRTKDYYLDTIAMTMSGMAAEQLLLGSWDDGAAGGVGSDLHEATKTAIALERSFGMGRKLASYGPVDDRDTNEMKLLDTALMSEVDGILRKQLKRSMAILERHREMCLKLVDELVERGELPGMEVLEALAEDHTEDDDVRKGCDRMSGGALPG</sequence>
<feature type="region of interest" description="Disordered" evidence="1">
    <location>
        <begin position="198"/>
        <end position="219"/>
    </location>
</feature>
<dbReference type="Pfam" id="PF01434">
    <property type="entry name" value="Peptidase_M41"/>
    <property type="match status" value="1"/>
</dbReference>
<feature type="non-terminal residue" evidence="3">
    <location>
        <position position="1"/>
    </location>
</feature>
<dbReference type="InterPro" id="IPR000642">
    <property type="entry name" value="Peptidase_M41"/>
</dbReference>
<accession>A0AAE3QL89</accession>
<dbReference type="AlphaFoldDB" id="A0AAE3QL89"/>
<evidence type="ECO:0000256" key="1">
    <source>
        <dbReference type="SAM" id="MobiDB-lite"/>
    </source>
</evidence>
<dbReference type="Proteomes" id="UP001161580">
    <property type="component" value="Unassembled WGS sequence"/>
</dbReference>
<dbReference type="GO" id="GO:0004222">
    <property type="term" value="F:metalloendopeptidase activity"/>
    <property type="evidence" value="ECO:0007669"/>
    <property type="project" value="InterPro"/>
</dbReference>
<feature type="domain" description="Peptidase M41" evidence="2">
    <location>
        <begin position="15"/>
        <end position="188"/>
    </location>
</feature>
<dbReference type="PANTHER" id="PTHR23076">
    <property type="entry name" value="METALLOPROTEASE M41 FTSH"/>
    <property type="match status" value="1"/>
</dbReference>
<dbReference type="SUPFAM" id="SSF140990">
    <property type="entry name" value="FtsH protease domain-like"/>
    <property type="match status" value="1"/>
</dbReference>
<dbReference type="GO" id="GO:0004176">
    <property type="term" value="F:ATP-dependent peptidase activity"/>
    <property type="evidence" value="ECO:0007669"/>
    <property type="project" value="InterPro"/>
</dbReference>
<dbReference type="PANTHER" id="PTHR23076:SF110">
    <property type="entry name" value="INACTIVE ATP-DEPENDENT ZINC METALLOPROTEASE FTSHI 3, CHLOROPLASTIC-RELATED"/>
    <property type="match status" value="1"/>
</dbReference>
<evidence type="ECO:0000313" key="4">
    <source>
        <dbReference type="Proteomes" id="UP001161580"/>
    </source>
</evidence>
<comment type="caution">
    <text evidence="3">The sequence shown here is derived from an EMBL/GenBank/DDBJ whole genome shotgun (WGS) entry which is preliminary data.</text>
</comment>